<dbReference type="InterPro" id="IPR048024">
    <property type="entry name" value="Fxna-like_M28_dom"/>
</dbReference>
<evidence type="ECO:0000256" key="1">
    <source>
        <dbReference type="ARBA" id="ARBA00001947"/>
    </source>
</evidence>
<evidence type="ECO:0000256" key="11">
    <source>
        <dbReference type="ARBA" id="ARBA00023049"/>
    </source>
</evidence>
<keyword evidence="4" id="KW-0645">Protease</keyword>
<reference evidence="18" key="1">
    <citation type="submission" date="2022-08" db="UniProtKB">
        <authorList>
            <consortium name="EnsemblMetazoa"/>
        </authorList>
    </citation>
    <scope>IDENTIFICATION</scope>
    <source>
        <strain evidence="18">Israel</strain>
    </source>
</reference>
<name>A0A1B0CYJ6_PHLPP</name>
<dbReference type="GO" id="GO:0046872">
    <property type="term" value="F:metal ion binding"/>
    <property type="evidence" value="ECO:0007669"/>
    <property type="project" value="UniProtKB-KW"/>
</dbReference>
<organism evidence="18 19">
    <name type="scientific">Phlebotomus papatasi</name>
    <name type="common">Sandfly</name>
    <dbReference type="NCBI Taxonomy" id="29031"/>
    <lineage>
        <taxon>Eukaryota</taxon>
        <taxon>Metazoa</taxon>
        <taxon>Ecdysozoa</taxon>
        <taxon>Arthropoda</taxon>
        <taxon>Hexapoda</taxon>
        <taxon>Insecta</taxon>
        <taxon>Pterygota</taxon>
        <taxon>Neoptera</taxon>
        <taxon>Endopterygota</taxon>
        <taxon>Diptera</taxon>
        <taxon>Nematocera</taxon>
        <taxon>Psychodoidea</taxon>
        <taxon>Psychodidae</taxon>
        <taxon>Phlebotomus</taxon>
        <taxon>Phlebotomus</taxon>
    </lineage>
</organism>
<keyword evidence="10" id="KW-1133">Transmembrane helix</keyword>
<dbReference type="FunFam" id="3.40.630.10:FF:000008">
    <property type="entry name" value="Endoplasmic reticulum metallopeptidase 1"/>
    <property type="match status" value="1"/>
</dbReference>
<feature type="domain" description="Endoplasmic reticulum metallopeptidase 1/1-A TM" evidence="17">
    <location>
        <begin position="408"/>
        <end position="625"/>
    </location>
</feature>
<dbReference type="CDD" id="cd03875">
    <property type="entry name" value="M28_Fxna_like"/>
    <property type="match status" value="1"/>
</dbReference>
<dbReference type="PANTHER" id="PTHR12147">
    <property type="entry name" value="METALLOPEPTIDASE M28 FAMILY MEMBER"/>
    <property type="match status" value="1"/>
</dbReference>
<keyword evidence="8" id="KW-0256">Endoplasmic reticulum</keyword>
<evidence type="ECO:0000313" key="18">
    <source>
        <dbReference type="EnsemblMetazoa" id="PPAI000070-PA"/>
    </source>
</evidence>
<evidence type="ECO:0000256" key="13">
    <source>
        <dbReference type="ARBA" id="ARBA00023180"/>
    </source>
</evidence>
<evidence type="ECO:0000256" key="3">
    <source>
        <dbReference type="ARBA" id="ARBA00010918"/>
    </source>
</evidence>
<dbReference type="PANTHER" id="PTHR12147:SF22">
    <property type="entry name" value="ENDOPLASMIC RETICULUM METALLOPEPTIDASE 1"/>
    <property type="match status" value="1"/>
</dbReference>
<proteinExistence type="inferred from homology"/>
<accession>A0A1B0CYJ6</accession>
<feature type="domain" description="Endoplasmic reticulum metallopeptidase 1-like C-terminal" evidence="16">
    <location>
        <begin position="659"/>
        <end position="874"/>
    </location>
</feature>
<protein>
    <recommendedName>
        <fullName evidence="14">FXNA-like protease</fullName>
    </recommendedName>
</protein>
<comment type="subcellular location">
    <subcellularLocation>
        <location evidence="2">Endoplasmic reticulum membrane</location>
        <topology evidence="2">Multi-pass membrane protein</topology>
    </subcellularLocation>
</comment>
<evidence type="ECO:0000256" key="5">
    <source>
        <dbReference type="ARBA" id="ARBA00022692"/>
    </source>
</evidence>
<dbReference type="VEuPathDB" id="VectorBase:PPAPM1_004036"/>
<evidence type="ECO:0000256" key="10">
    <source>
        <dbReference type="ARBA" id="ARBA00022989"/>
    </source>
</evidence>
<evidence type="ECO:0000256" key="8">
    <source>
        <dbReference type="ARBA" id="ARBA00022824"/>
    </source>
</evidence>
<keyword evidence="7" id="KW-0378">Hydrolase</keyword>
<dbReference type="InterPro" id="IPR053974">
    <property type="entry name" value="ERMP1_1-A_TM"/>
</dbReference>
<dbReference type="GO" id="GO:0008235">
    <property type="term" value="F:metalloexopeptidase activity"/>
    <property type="evidence" value="ECO:0007669"/>
    <property type="project" value="InterPro"/>
</dbReference>
<comment type="cofactor">
    <cofactor evidence="1">
        <name>Zn(2+)</name>
        <dbReference type="ChEBI" id="CHEBI:29105"/>
    </cofactor>
</comment>
<keyword evidence="12" id="KW-0472">Membrane</keyword>
<dbReference type="EMBL" id="AJVK01001927">
    <property type="status" value="NOT_ANNOTATED_CDS"/>
    <property type="molecule type" value="Genomic_DNA"/>
</dbReference>
<dbReference type="VEuPathDB" id="VectorBase:PPAI000070"/>
<evidence type="ECO:0000256" key="7">
    <source>
        <dbReference type="ARBA" id="ARBA00022801"/>
    </source>
</evidence>
<sequence length="876" mass="98611">MKAPDKVKKVWAFEKNPGKGSVSSLWSVVLLVICVSLYCLCVLNFKSLPLEEPPTNEQKFSGVRAKDYLRNLTSLGPRLGGSRVNEIETVNLLVNWLNEIKIIAEAHGRSLDIDVQISDGSLNLAYSSSTLLAVYYGVKNVVARLRPSLHTPPNALLLNAHFDTVATSEGGGDDGSMCSVMLEVLGQLAKSPTQLEHSVIFLFNGFEENALQGAHAFITKHSWALSVRAVLNLEAAGNGGREVVFQAGPRHPWLMNHYRKAVPRPYASTMAEEMFQAELIPSDTDYRIFRDYGRIPGMDLAFSYNGYLYHTQYDTEENFPGESLQNAGDNVLPLVESLASSEELRDPRNYEDGHVIFYDFFNLALIYYSENAGAIINAVLATIGVLLLIVSCVFFVKYGQIPMLIFARELGFTMIIQMLSLAVGVGLVMLGAIVYHAAGRSLSWFTSSYLLFFLYFCPFFLGLAIGPAFFVGFRRGNPLTIPQNAQLFLHVQHLFYIVLLSTLTGMSIRSSFLIMIPVFFYNVSLLFNVALKLQARPHTWMFVHLLCQIIPFMWFSTNTIAQFTTFIPMQGRSGALGNPELLMAAFSILSAALLGSLLVPLVTICRSPRITALLFALLWIVGIIIMVTPQGFPFRDAKTPQRFSIYVSRIIMRVVPRSLHMNRQFHSLSGDLRHSDSGFFISTVDSHGRSVIQENFGEGMNMIDNCGMEFLCGFPFGVSSSFWYPSVVKSTIPDTEVLLRLTQRQVFNTGFEILHFELRGPDRMNLLISPESGSIITDWSFEESVPSRPNRSWNSRKVYSITYTNFKLGVPEPRDSTEFWVKVENVTNGKVLDISVSGHYIWYHEQKTNEFRQKIAEFPLWTTVQSWIMSYDHYEF</sequence>
<keyword evidence="5" id="KW-0812">Transmembrane</keyword>
<keyword evidence="19" id="KW-1185">Reference proteome</keyword>
<dbReference type="EnsemblMetazoa" id="PPAI000070-RA">
    <property type="protein sequence ID" value="PPAI000070-PA"/>
    <property type="gene ID" value="PPAI000070"/>
</dbReference>
<keyword evidence="9" id="KW-0862">Zinc</keyword>
<dbReference type="Pfam" id="PF22249">
    <property type="entry name" value="ERMP1-TM"/>
    <property type="match status" value="1"/>
</dbReference>
<dbReference type="InterPro" id="IPR007484">
    <property type="entry name" value="Peptidase_M28"/>
</dbReference>
<dbReference type="GO" id="GO:0006508">
    <property type="term" value="P:proteolysis"/>
    <property type="evidence" value="ECO:0007669"/>
    <property type="project" value="UniProtKB-KW"/>
</dbReference>
<dbReference type="Pfam" id="PF22248">
    <property type="entry name" value="ERMP1_C"/>
    <property type="match status" value="1"/>
</dbReference>
<evidence type="ECO:0000256" key="14">
    <source>
        <dbReference type="ARBA" id="ARBA00078796"/>
    </source>
</evidence>
<dbReference type="SUPFAM" id="SSF53187">
    <property type="entry name" value="Zn-dependent exopeptidases"/>
    <property type="match status" value="1"/>
</dbReference>
<keyword evidence="13" id="KW-0325">Glycoprotein</keyword>
<dbReference type="InterPro" id="IPR053973">
    <property type="entry name" value="ERMP1-like_C"/>
</dbReference>
<dbReference type="AlphaFoldDB" id="A0A1B0CYJ6"/>
<feature type="domain" description="Peptidase M28" evidence="15">
    <location>
        <begin position="140"/>
        <end position="334"/>
    </location>
</feature>
<evidence type="ECO:0000313" key="19">
    <source>
        <dbReference type="Proteomes" id="UP000092462"/>
    </source>
</evidence>
<dbReference type="Proteomes" id="UP000092462">
    <property type="component" value="Unassembled WGS sequence"/>
</dbReference>
<dbReference type="Gene3D" id="3.40.630.10">
    <property type="entry name" value="Zn peptidases"/>
    <property type="match status" value="1"/>
</dbReference>
<evidence type="ECO:0000256" key="2">
    <source>
        <dbReference type="ARBA" id="ARBA00004477"/>
    </source>
</evidence>
<dbReference type="GO" id="GO:0005789">
    <property type="term" value="C:endoplasmic reticulum membrane"/>
    <property type="evidence" value="ECO:0007669"/>
    <property type="project" value="UniProtKB-SubCell"/>
</dbReference>
<dbReference type="Pfam" id="PF04389">
    <property type="entry name" value="Peptidase_M28"/>
    <property type="match status" value="1"/>
</dbReference>
<evidence type="ECO:0000256" key="12">
    <source>
        <dbReference type="ARBA" id="ARBA00023136"/>
    </source>
</evidence>
<dbReference type="InterPro" id="IPR045175">
    <property type="entry name" value="M28_fam"/>
</dbReference>
<evidence type="ECO:0000259" key="17">
    <source>
        <dbReference type="Pfam" id="PF22249"/>
    </source>
</evidence>
<keyword evidence="6" id="KW-0479">Metal-binding</keyword>
<evidence type="ECO:0000259" key="16">
    <source>
        <dbReference type="Pfam" id="PF22248"/>
    </source>
</evidence>
<evidence type="ECO:0000256" key="6">
    <source>
        <dbReference type="ARBA" id="ARBA00022723"/>
    </source>
</evidence>
<comment type="similarity">
    <text evidence="3">Belongs to the peptidase M28 family.</text>
</comment>
<evidence type="ECO:0000259" key="15">
    <source>
        <dbReference type="Pfam" id="PF04389"/>
    </source>
</evidence>
<keyword evidence="11" id="KW-0482">Metalloprotease</keyword>
<evidence type="ECO:0000256" key="4">
    <source>
        <dbReference type="ARBA" id="ARBA00022670"/>
    </source>
</evidence>
<evidence type="ECO:0000256" key="9">
    <source>
        <dbReference type="ARBA" id="ARBA00022833"/>
    </source>
</evidence>